<dbReference type="Gene3D" id="3.30.43.10">
    <property type="entry name" value="Uridine Diphospho-n-acetylenolpyruvylglucosamine Reductase, domain 2"/>
    <property type="match status" value="1"/>
</dbReference>
<proteinExistence type="inferred from homology"/>
<name>A0AB36FTH0_ALTMA</name>
<protein>
    <submittedName>
        <fullName evidence="5">FAD binding domain protein</fullName>
    </submittedName>
</protein>
<dbReference type="InterPro" id="IPR016164">
    <property type="entry name" value="FAD-linked_Oxase-like_C"/>
</dbReference>
<dbReference type="EMBL" id="MIPY01000020">
    <property type="protein sequence ID" value="OES30420.1"/>
    <property type="molecule type" value="Genomic_DNA"/>
</dbReference>
<evidence type="ECO:0000313" key="6">
    <source>
        <dbReference type="Proteomes" id="UP000095392"/>
    </source>
</evidence>
<evidence type="ECO:0000256" key="3">
    <source>
        <dbReference type="ARBA" id="ARBA00022827"/>
    </source>
</evidence>
<dbReference type="Proteomes" id="UP000095392">
    <property type="component" value="Unassembled WGS sequence"/>
</dbReference>
<evidence type="ECO:0000259" key="4">
    <source>
        <dbReference type="Pfam" id="PF01565"/>
    </source>
</evidence>
<evidence type="ECO:0000256" key="1">
    <source>
        <dbReference type="ARBA" id="ARBA00008000"/>
    </source>
</evidence>
<sequence length="573" mass="64563">MRTLDFGFEQLKNLLLTSGFRSSQILFVDTNDAYITYPEKNSAILVVKPYPSESDGSSRYMEIIKIIELAKCNGFAVHPYSRGANLGYGGKEPYASNCIALDLSEFKRISYYKKSSGHITVEPGVSQEAISEFLIKNGDIHIHDTTGAPKFASVTGNYLERGFGHTPLAEHAKNILHAEIITPNNKEEAPTHFVTSTDGTSFEIDGKIATRTYSIGPDLTGLVIQNNVSIVTSLTIKLLKKPDCFVAYFIPFKEEDIDQMIDTCAILRKQNTIHSAAHIGNNMKTLQLLAVEFPNLIKSYDYEELNKLIRKFGLDDWTLSGGMYGTKNQVKAHIKDLKTAMKKLGVKPLFIDKEKLSFIKKTLSITPKYNRALVKKLVSSNSGIARKIGAKLALRKSLIELCKIKQGTPSNEFLRTIYWRNLQKLTDNVPNPSQDKVGLLWGAPCSEISSKDFKLITSIMSETCKKYSLESPISVTLINERTMECVLSLSWDRQKEKEEEQALACYQEIMLKCASMGFLQYRMSTLSNHFLNRQHLPLPFELPELKSYFDPCNVISPSKYQLVSKNFTTRKCE</sequence>
<comment type="caution">
    <text evidence="5">The sequence shown here is derived from an EMBL/GenBank/DDBJ whole genome shotgun (WGS) entry which is preliminary data.</text>
</comment>
<evidence type="ECO:0000256" key="2">
    <source>
        <dbReference type="ARBA" id="ARBA00022630"/>
    </source>
</evidence>
<dbReference type="SUPFAM" id="SSF55103">
    <property type="entry name" value="FAD-linked oxidases, C-terminal domain"/>
    <property type="match status" value="1"/>
</dbReference>
<dbReference type="PANTHER" id="PTHR11748:SF111">
    <property type="entry name" value="D-LACTATE DEHYDROGENASE, MITOCHONDRIAL-RELATED"/>
    <property type="match status" value="1"/>
</dbReference>
<dbReference type="InterPro" id="IPR016167">
    <property type="entry name" value="FAD-bd_PCMH_sub1"/>
</dbReference>
<accession>A0AB36FTH0</accession>
<dbReference type="AlphaFoldDB" id="A0AB36FTH0"/>
<dbReference type="InterPro" id="IPR036318">
    <property type="entry name" value="FAD-bd_PCMH-like_sf"/>
</dbReference>
<keyword evidence="3" id="KW-0274">FAD</keyword>
<dbReference type="InterPro" id="IPR016170">
    <property type="entry name" value="Cytok_DH_C_sf"/>
</dbReference>
<comment type="similarity">
    <text evidence="1">Belongs to the FAD-binding oxidoreductase/transferase type 4 family.</text>
</comment>
<dbReference type="InterPro" id="IPR006094">
    <property type="entry name" value="Oxid_FAD_bind_N"/>
</dbReference>
<gene>
    <name evidence="5" type="ORF">BFV95_2858</name>
</gene>
<dbReference type="GO" id="GO:0008720">
    <property type="term" value="F:D-lactate dehydrogenase (NAD+) activity"/>
    <property type="evidence" value="ECO:0007669"/>
    <property type="project" value="TreeGrafter"/>
</dbReference>
<dbReference type="GO" id="GO:1903457">
    <property type="term" value="P:lactate catabolic process"/>
    <property type="evidence" value="ECO:0007669"/>
    <property type="project" value="TreeGrafter"/>
</dbReference>
<dbReference type="PANTHER" id="PTHR11748">
    <property type="entry name" value="D-LACTATE DEHYDROGENASE"/>
    <property type="match status" value="1"/>
</dbReference>
<dbReference type="GO" id="GO:0004458">
    <property type="term" value="F:D-lactate dehydrogenase (cytochrome) activity"/>
    <property type="evidence" value="ECO:0007669"/>
    <property type="project" value="TreeGrafter"/>
</dbReference>
<reference evidence="5 6" key="1">
    <citation type="submission" date="2016-09" db="EMBL/GenBank/DDBJ databases">
        <title>Draft Genome Sequence of four Alteromonas macleodii strains isolated from copper coupons and grown long-term at elevated copper levels.</title>
        <authorList>
            <person name="Cusick K."/>
            <person name="Dale J."/>
            <person name="Little B."/>
            <person name="Biffinger J."/>
        </authorList>
    </citation>
    <scope>NUCLEOTIDE SEQUENCE [LARGE SCALE GENOMIC DNA]</scope>
    <source>
        <strain evidence="5 6">KCP01</strain>
    </source>
</reference>
<dbReference type="SUPFAM" id="SSF56176">
    <property type="entry name" value="FAD-binding/transporter-associated domain-like"/>
    <property type="match status" value="1"/>
</dbReference>
<dbReference type="RefSeq" id="WP_069944638.1">
    <property type="nucleotide sequence ID" value="NZ_MIPW01000017.1"/>
</dbReference>
<keyword evidence="2" id="KW-0285">Flavoprotein</keyword>
<dbReference type="Gene3D" id="3.30.465.10">
    <property type="match status" value="1"/>
</dbReference>
<dbReference type="Pfam" id="PF01565">
    <property type="entry name" value="FAD_binding_4"/>
    <property type="match status" value="1"/>
</dbReference>
<organism evidence="5 6">
    <name type="scientific">Alteromonas macleodii</name>
    <name type="common">Pseudoalteromonas macleodii</name>
    <dbReference type="NCBI Taxonomy" id="28108"/>
    <lineage>
        <taxon>Bacteria</taxon>
        <taxon>Pseudomonadati</taxon>
        <taxon>Pseudomonadota</taxon>
        <taxon>Gammaproteobacteria</taxon>
        <taxon>Alteromonadales</taxon>
        <taxon>Alteromonadaceae</taxon>
        <taxon>Alteromonas/Salinimonas group</taxon>
        <taxon>Alteromonas</taxon>
    </lineage>
</organism>
<dbReference type="InterPro" id="IPR016169">
    <property type="entry name" value="FAD-bd_PCMH_sub2"/>
</dbReference>
<dbReference type="Gene3D" id="3.40.462.10">
    <property type="entry name" value="FAD-linked oxidases, C-terminal domain"/>
    <property type="match status" value="1"/>
</dbReference>
<feature type="domain" description="FAD linked oxidase N-terminal" evidence="4">
    <location>
        <begin position="62"/>
        <end position="184"/>
    </location>
</feature>
<evidence type="ECO:0000313" key="5">
    <source>
        <dbReference type="EMBL" id="OES30420.1"/>
    </source>
</evidence>
<dbReference type="GO" id="GO:0050660">
    <property type="term" value="F:flavin adenine dinucleotide binding"/>
    <property type="evidence" value="ECO:0007669"/>
    <property type="project" value="InterPro"/>
</dbReference>
<keyword evidence="6" id="KW-1185">Reference proteome</keyword>